<dbReference type="OrthoDB" id="1112214at2759"/>
<keyword evidence="3" id="KW-1185">Reference proteome</keyword>
<dbReference type="SUPFAM" id="SSF56219">
    <property type="entry name" value="DNase I-like"/>
    <property type="match status" value="1"/>
</dbReference>
<dbReference type="PANTHER" id="PTHR33710:SF77">
    <property type="entry name" value="DNASE I-LIKE SUPERFAMILY PROTEIN"/>
    <property type="match status" value="1"/>
</dbReference>
<gene>
    <name evidence="2" type="ORF">MERR_LOCUS717</name>
</gene>
<feature type="domain" description="Endonuclease/exonuclease/phosphatase" evidence="1">
    <location>
        <begin position="8"/>
        <end position="231"/>
    </location>
</feature>
<proteinExistence type="predicted"/>
<dbReference type="Proteomes" id="UP000467841">
    <property type="component" value="Unassembled WGS sequence"/>
</dbReference>
<sequence>MYIDIFCWNVRGFNKLSHRSGFKKWLSSSKPIFGGLIETHVQQPKNVKFINNLFPGWLFDDNYEFSTLGKIWIVWHPSVKVQIITKSLQMISCEVTLPGSDSSMIFSFIYAANLEVLRNELWEELISLSTDTRVVGKAWAVLGDFNQVLHPNEHSSLDGFTVDRATRDFRQALLNSELADLNFRGSTYTWWNKRSVNPVAKKLDRVLVNDLWLEIFPTAMAFFGAPDFSDHSSTSIALSPSTQRQKKAFKFYNYLLENPDFIAVICSEWFSLNFVGSDMFRVSKKLKALKKTIRDLVERTTPGWKKESMKLISYCWIDR</sequence>
<dbReference type="InterPro" id="IPR036691">
    <property type="entry name" value="Endo/exonu/phosph_ase_sf"/>
</dbReference>
<evidence type="ECO:0000259" key="1">
    <source>
        <dbReference type="Pfam" id="PF03372"/>
    </source>
</evidence>
<dbReference type="InterPro" id="IPR005135">
    <property type="entry name" value="Endo/exonuclease/phosphatase"/>
</dbReference>
<name>A0A6D2HF07_9BRAS</name>
<comment type="caution">
    <text evidence="2">The sequence shown here is derived from an EMBL/GenBank/DDBJ whole genome shotgun (WGS) entry which is preliminary data.</text>
</comment>
<dbReference type="Pfam" id="PF03372">
    <property type="entry name" value="Exo_endo_phos"/>
    <property type="match status" value="1"/>
</dbReference>
<accession>A0A6D2HF07</accession>
<reference evidence="2" key="1">
    <citation type="submission" date="2020-01" db="EMBL/GenBank/DDBJ databases">
        <authorList>
            <person name="Mishra B."/>
        </authorList>
    </citation>
    <scope>NUCLEOTIDE SEQUENCE [LARGE SCALE GENOMIC DNA]</scope>
</reference>
<dbReference type="GO" id="GO:0003824">
    <property type="term" value="F:catalytic activity"/>
    <property type="evidence" value="ECO:0007669"/>
    <property type="project" value="InterPro"/>
</dbReference>
<evidence type="ECO:0000313" key="3">
    <source>
        <dbReference type="Proteomes" id="UP000467841"/>
    </source>
</evidence>
<dbReference type="EMBL" id="CACVBM020000044">
    <property type="protein sequence ID" value="CAA7013483.1"/>
    <property type="molecule type" value="Genomic_DNA"/>
</dbReference>
<protein>
    <recommendedName>
        <fullName evidence="1">Endonuclease/exonuclease/phosphatase domain-containing protein</fullName>
    </recommendedName>
</protein>
<organism evidence="2 3">
    <name type="scientific">Microthlaspi erraticum</name>
    <dbReference type="NCBI Taxonomy" id="1685480"/>
    <lineage>
        <taxon>Eukaryota</taxon>
        <taxon>Viridiplantae</taxon>
        <taxon>Streptophyta</taxon>
        <taxon>Embryophyta</taxon>
        <taxon>Tracheophyta</taxon>
        <taxon>Spermatophyta</taxon>
        <taxon>Magnoliopsida</taxon>
        <taxon>eudicotyledons</taxon>
        <taxon>Gunneridae</taxon>
        <taxon>Pentapetalae</taxon>
        <taxon>rosids</taxon>
        <taxon>malvids</taxon>
        <taxon>Brassicales</taxon>
        <taxon>Brassicaceae</taxon>
        <taxon>Coluteocarpeae</taxon>
        <taxon>Microthlaspi</taxon>
    </lineage>
</organism>
<evidence type="ECO:0000313" key="2">
    <source>
        <dbReference type="EMBL" id="CAA7013483.1"/>
    </source>
</evidence>
<dbReference type="PANTHER" id="PTHR33710">
    <property type="entry name" value="BNAC02G09200D PROTEIN"/>
    <property type="match status" value="1"/>
</dbReference>
<dbReference type="Gene3D" id="3.60.10.10">
    <property type="entry name" value="Endonuclease/exonuclease/phosphatase"/>
    <property type="match status" value="1"/>
</dbReference>
<dbReference type="AlphaFoldDB" id="A0A6D2HF07"/>